<evidence type="ECO:0000313" key="3">
    <source>
        <dbReference type="EMBL" id="OKL49128.1"/>
    </source>
</evidence>
<dbReference type="OrthoDB" id="3191171at2"/>
<feature type="compositionally biased region" description="Polar residues" evidence="1">
    <location>
        <begin position="7"/>
        <end position="17"/>
    </location>
</feature>
<dbReference type="CDD" id="cd00592">
    <property type="entry name" value="HTH_MerR-like"/>
    <property type="match status" value="1"/>
</dbReference>
<name>A0A1Q5PNJ3_9ACTO</name>
<dbReference type="Proteomes" id="UP000186785">
    <property type="component" value="Unassembled WGS sequence"/>
</dbReference>
<dbReference type="SUPFAM" id="SSF46955">
    <property type="entry name" value="Putative DNA-binding domain"/>
    <property type="match status" value="1"/>
</dbReference>
<proteinExistence type="predicted"/>
<dbReference type="Pfam" id="PF13411">
    <property type="entry name" value="MerR_1"/>
    <property type="match status" value="1"/>
</dbReference>
<dbReference type="AlphaFoldDB" id="A0A1Q5PNJ3"/>
<dbReference type="RefSeq" id="WP_073709116.1">
    <property type="nucleotide sequence ID" value="NZ_MQSV01000002.1"/>
</dbReference>
<comment type="caution">
    <text evidence="3">The sequence shown here is derived from an EMBL/GenBank/DDBJ whole genome shotgun (WGS) entry which is preliminary data.</text>
</comment>
<keyword evidence="4" id="KW-1185">Reference proteome</keyword>
<dbReference type="GO" id="GO:0006355">
    <property type="term" value="P:regulation of DNA-templated transcription"/>
    <property type="evidence" value="ECO:0007669"/>
    <property type="project" value="InterPro"/>
</dbReference>
<dbReference type="PROSITE" id="PS50937">
    <property type="entry name" value="HTH_MERR_2"/>
    <property type="match status" value="1"/>
</dbReference>
<evidence type="ECO:0000256" key="1">
    <source>
        <dbReference type="SAM" id="MobiDB-lite"/>
    </source>
</evidence>
<evidence type="ECO:0000259" key="2">
    <source>
        <dbReference type="PROSITE" id="PS50937"/>
    </source>
</evidence>
<dbReference type="Gene3D" id="1.10.1660.10">
    <property type="match status" value="1"/>
</dbReference>
<sequence length="253" mass="28207">MRRAESSALTNNLVDETTNVEEGPWPRGVSRKAQFSIGNVVERLKKEFPSLSISKVRFLEEQGIVSPARTASGYRKFSTADIERLRYCLASQRDCFKPIQTIREELEALDNGEEVQVQPVARIVSDEGIAVEPVTGSYIRRRDLLDFTGVTETFLDELIEVGLVVADARGRFPASSVNLVRLVRQLQSAQIAPRNLRSLVNQASKLATLSLASEGQRKQGIEGERQRAKAHDIAKIASRALEIMICDEVERRG</sequence>
<gene>
    <name evidence="3" type="ORF">BSR29_04660</name>
</gene>
<feature type="region of interest" description="Disordered" evidence="1">
    <location>
        <begin position="1"/>
        <end position="25"/>
    </location>
</feature>
<feature type="domain" description="HTH merR-type" evidence="2">
    <location>
        <begin position="56"/>
        <end position="86"/>
    </location>
</feature>
<dbReference type="InterPro" id="IPR000551">
    <property type="entry name" value="MerR-type_HTH_dom"/>
</dbReference>
<dbReference type="EMBL" id="MQSV01000002">
    <property type="protein sequence ID" value="OKL49128.1"/>
    <property type="molecule type" value="Genomic_DNA"/>
</dbReference>
<dbReference type="GO" id="GO:0003677">
    <property type="term" value="F:DNA binding"/>
    <property type="evidence" value="ECO:0007669"/>
    <property type="project" value="InterPro"/>
</dbReference>
<dbReference type="SMART" id="SM00422">
    <property type="entry name" value="HTH_MERR"/>
    <property type="match status" value="1"/>
</dbReference>
<organism evidence="3 4">
    <name type="scientific">Boudabousia liubingyangii</name>
    <dbReference type="NCBI Taxonomy" id="1921764"/>
    <lineage>
        <taxon>Bacteria</taxon>
        <taxon>Bacillati</taxon>
        <taxon>Actinomycetota</taxon>
        <taxon>Actinomycetes</taxon>
        <taxon>Actinomycetales</taxon>
        <taxon>Actinomycetaceae</taxon>
        <taxon>Boudabousia</taxon>
    </lineage>
</organism>
<dbReference type="STRING" id="1921764.BSR28_04225"/>
<reference evidence="3 4" key="1">
    <citation type="submission" date="2016-11" db="EMBL/GenBank/DDBJ databases">
        <title>Actinomyces gypaetusis sp. nov. isolated from the vulture Gypaetus barbatus in Qinghai Tibet Plateau China.</title>
        <authorList>
            <person name="Meng X."/>
        </authorList>
    </citation>
    <scope>NUCLEOTIDE SEQUENCE [LARGE SCALE GENOMIC DNA]</scope>
    <source>
        <strain evidence="3 4">VUL4_2</strain>
    </source>
</reference>
<evidence type="ECO:0000313" key="4">
    <source>
        <dbReference type="Proteomes" id="UP000186785"/>
    </source>
</evidence>
<accession>A0A1Q5PNJ3</accession>
<protein>
    <recommendedName>
        <fullName evidence="2">HTH merR-type domain-containing protein</fullName>
    </recommendedName>
</protein>
<dbReference type="InterPro" id="IPR009061">
    <property type="entry name" value="DNA-bd_dom_put_sf"/>
</dbReference>